<accession>A0ABR1K1S5</accession>
<reference evidence="7 8" key="1">
    <citation type="submission" date="2024-01" db="EMBL/GenBank/DDBJ databases">
        <title>A draft genome for the cacao thread blight pathogen Marasmiellus scandens.</title>
        <authorList>
            <person name="Baruah I.K."/>
            <person name="Leung J."/>
            <person name="Bukari Y."/>
            <person name="Amoako-Attah I."/>
            <person name="Meinhardt L.W."/>
            <person name="Bailey B.A."/>
            <person name="Cohen S.P."/>
        </authorList>
    </citation>
    <scope>NUCLEOTIDE SEQUENCE [LARGE SCALE GENOMIC DNA]</scope>
    <source>
        <strain evidence="7 8">GH-19</strain>
    </source>
</reference>
<proteinExistence type="inferred from homology"/>
<comment type="caution">
    <text evidence="7">The sequence shown here is derived from an EMBL/GenBank/DDBJ whole genome shotgun (WGS) entry which is preliminary data.</text>
</comment>
<evidence type="ECO:0000256" key="2">
    <source>
        <dbReference type="ARBA" id="ARBA00010979"/>
    </source>
</evidence>
<comment type="subcellular location">
    <subcellularLocation>
        <location evidence="1">Nucleus</location>
    </subcellularLocation>
</comment>
<dbReference type="Proteomes" id="UP001498398">
    <property type="component" value="Unassembled WGS sequence"/>
</dbReference>
<feature type="domain" description="Sas10 C-terminal" evidence="6">
    <location>
        <begin position="571"/>
        <end position="646"/>
    </location>
</feature>
<feature type="compositionally biased region" description="Basic and acidic residues" evidence="5">
    <location>
        <begin position="546"/>
        <end position="564"/>
    </location>
</feature>
<feature type="region of interest" description="Disordered" evidence="5">
    <location>
        <begin position="1"/>
        <end position="164"/>
    </location>
</feature>
<feature type="compositionally biased region" description="Basic residues" evidence="5">
    <location>
        <begin position="1"/>
        <end position="13"/>
    </location>
</feature>
<feature type="compositionally biased region" description="Acidic residues" evidence="5">
    <location>
        <begin position="50"/>
        <end position="66"/>
    </location>
</feature>
<evidence type="ECO:0000313" key="8">
    <source>
        <dbReference type="Proteomes" id="UP001498398"/>
    </source>
</evidence>
<dbReference type="EMBL" id="JBANRG010000003">
    <property type="protein sequence ID" value="KAK7469116.1"/>
    <property type="molecule type" value="Genomic_DNA"/>
</dbReference>
<keyword evidence="8" id="KW-1185">Reference proteome</keyword>
<keyword evidence="3" id="KW-0597">Phosphoprotein</keyword>
<sequence length="647" mass="72912">MPRRPSKKSKNNNKPRGINRADAKVVRWNDRSDIPLDEEDQFHASRDEILLDGDQEEDEDMEDEEVFGLKGMSDSDEEEEEEEEKEDNIGFEAEEQTQKSSQKKKKTAAKKGKDKATGSDESESEEESWGRNKSAYYSSNAAQLDSEDEEGNQLEEQEAKRLQAKARDDMVEDDFGLEDPVDVQPGTLEADPLQEVAPTIPSSSLPQDKESLLRHLEKTDPESLALARDWTDTAESLVKTREKVQSIQNDPDVMGLGLIHVHYQTLLTYSTTLAFYLHLRAQEKYAAKPELLKSHPIIKRLLTLKHALLQLEDLNFAADLESDELGDEDEDEELELDDEDFMMLDTQDLWRNRGGLDEDEDEEDGMDSEDSDAMDALAPAIKPAKPKAPALVAPPKKKRKTSNSAKSVVPIFDLEEPEYAPSVKSASRTQSDTMDAFGEATILQHADAADKSARKKSLRFHTSRIESTSARRQGARNNALGGDDDIPYRERKKDREDRLVQEAKSRDKNQEGADLDDTEPEPRNPEEEDTEGADGYYELVKKKSKEKKEQKKAEYEAARAAERVFDEDESSGPRSLTRAILANKGLTPHRSKSVRNPRVKKRQKFEKAKKKVASQKAVYKGGLADTRGRYEGEKSGISKVVKSVRLG</sequence>
<dbReference type="PANTHER" id="PTHR13237:SF8">
    <property type="entry name" value="SOMETHING ABOUT SILENCING PROTEIN 10"/>
    <property type="match status" value="1"/>
</dbReference>
<evidence type="ECO:0000256" key="3">
    <source>
        <dbReference type="ARBA" id="ARBA00022553"/>
    </source>
</evidence>
<feature type="compositionally biased region" description="Acidic residues" evidence="5">
    <location>
        <begin position="74"/>
        <end position="86"/>
    </location>
</feature>
<feature type="compositionally biased region" description="Basic residues" evidence="5">
    <location>
        <begin position="587"/>
        <end position="612"/>
    </location>
</feature>
<dbReference type="InterPro" id="IPR007146">
    <property type="entry name" value="Sas10/Utp3/C1D"/>
</dbReference>
<dbReference type="InterPro" id="IPR018972">
    <property type="entry name" value="Sas10_C_dom"/>
</dbReference>
<evidence type="ECO:0000313" key="7">
    <source>
        <dbReference type="EMBL" id="KAK7469116.1"/>
    </source>
</evidence>
<feature type="compositionally biased region" description="Polar residues" evidence="5">
    <location>
        <begin position="424"/>
        <end position="433"/>
    </location>
</feature>
<feature type="compositionally biased region" description="Basic and acidic residues" evidence="5">
    <location>
        <begin position="486"/>
        <end position="511"/>
    </location>
</feature>
<feature type="region of interest" description="Disordered" evidence="5">
    <location>
        <begin position="380"/>
        <end position="612"/>
    </location>
</feature>
<evidence type="ECO:0000256" key="5">
    <source>
        <dbReference type="SAM" id="MobiDB-lite"/>
    </source>
</evidence>
<feature type="compositionally biased region" description="Low complexity" evidence="5">
    <location>
        <begin position="380"/>
        <end position="394"/>
    </location>
</feature>
<feature type="compositionally biased region" description="Acidic residues" evidence="5">
    <location>
        <begin position="357"/>
        <end position="371"/>
    </location>
</feature>
<feature type="compositionally biased region" description="Acidic residues" evidence="5">
    <location>
        <begin position="145"/>
        <end position="156"/>
    </location>
</feature>
<feature type="region of interest" description="Disordered" evidence="5">
    <location>
        <begin position="352"/>
        <end position="371"/>
    </location>
</feature>
<dbReference type="Pfam" id="PF09368">
    <property type="entry name" value="Sas10"/>
    <property type="match status" value="1"/>
</dbReference>
<dbReference type="Pfam" id="PF04000">
    <property type="entry name" value="Sas10_Utp3"/>
    <property type="match status" value="1"/>
</dbReference>
<protein>
    <submittedName>
        <fullName evidence="7">Something about silencing protein 10</fullName>
    </submittedName>
</protein>
<comment type="similarity">
    <text evidence="2">Belongs to the SAS10 family.</text>
</comment>
<keyword evidence="4" id="KW-0539">Nucleus</keyword>
<gene>
    <name evidence="7" type="primary">SAS10</name>
    <name evidence="7" type="ORF">VKT23_003607</name>
</gene>
<organism evidence="7 8">
    <name type="scientific">Marasmiellus scandens</name>
    <dbReference type="NCBI Taxonomy" id="2682957"/>
    <lineage>
        <taxon>Eukaryota</taxon>
        <taxon>Fungi</taxon>
        <taxon>Dikarya</taxon>
        <taxon>Basidiomycota</taxon>
        <taxon>Agaricomycotina</taxon>
        <taxon>Agaricomycetes</taxon>
        <taxon>Agaricomycetidae</taxon>
        <taxon>Agaricales</taxon>
        <taxon>Marasmiineae</taxon>
        <taxon>Omphalotaceae</taxon>
        <taxon>Marasmiellus</taxon>
    </lineage>
</organism>
<feature type="compositionally biased region" description="Basic and acidic residues" evidence="5">
    <location>
        <begin position="19"/>
        <end position="34"/>
    </location>
</feature>
<evidence type="ECO:0000256" key="4">
    <source>
        <dbReference type="ARBA" id="ARBA00023242"/>
    </source>
</evidence>
<evidence type="ECO:0000256" key="1">
    <source>
        <dbReference type="ARBA" id="ARBA00004123"/>
    </source>
</evidence>
<feature type="compositionally biased region" description="Basic residues" evidence="5">
    <location>
        <begin position="453"/>
        <end position="462"/>
    </location>
</feature>
<dbReference type="PANTHER" id="PTHR13237">
    <property type="entry name" value="SOMETHING ABOUT SILENCING PROTEIN 10-RELATED"/>
    <property type="match status" value="1"/>
</dbReference>
<feature type="compositionally biased region" description="Basic residues" evidence="5">
    <location>
        <begin position="101"/>
        <end position="113"/>
    </location>
</feature>
<evidence type="ECO:0000259" key="6">
    <source>
        <dbReference type="Pfam" id="PF09368"/>
    </source>
</evidence>
<name>A0ABR1K1S5_9AGAR</name>